<evidence type="ECO:0000313" key="1">
    <source>
        <dbReference type="EMBL" id="KAB1202809.1"/>
    </source>
</evidence>
<gene>
    <name evidence="1" type="ORF">CJ030_MR8G022217</name>
</gene>
<evidence type="ECO:0008006" key="3">
    <source>
        <dbReference type="Google" id="ProtNLM"/>
    </source>
</evidence>
<reference evidence="1 2" key="1">
    <citation type="journal article" date="2019" name="Plant Biotechnol. J.">
        <title>The red bayberry genome and genetic basis of sex determination.</title>
        <authorList>
            <person name="Jia H.M."/>
            <person name="Jia H.J."/>
            <person name="Cai Q.L."/>
            <person name="Wang Y."/>
            <person name="Zhao H.B."/>
            <person name="Yang W.F."/>
            <person name="Wang G.Y."/>
            <person name="Li Y.H."/>
            <person name="Zhan D.L."/>
            <person name="Shen Y.T."/>
            <person name="Niu Q.F."/>
            <person name="Chang L."/>
            <person name="Qiu J."/>
            <person name="Zhao L."/>
            <person name="Xie H.B."/>
            <person name="Fu W.Y."/>
            <person name="Jin J."/>
            <person name="Li X.W."/>
            <person name="Jiao Y."/>
            <person name="Zhou C.C."/>
            <person name="Tu T."/>
            <person name="Chai C.Y."/>
            <person name="Gao J.L."/>
            <person name="Fan L.J."/>
            <person name="van de Weg E."/>
            <person name="Wang J.Y."/>
            <person name="Gao Z.S."/>
        </authorList>
    </citation>
    <scope>NUCLEOTIDE SEQUENCE [LARGE SCALE GENOMIC DNA]</scope>
    <source>
        <tissue evidence="1">Leaves</tissue>
    </source>
</reference>
<organism evidence="1 2">
    <name type="scientific">Morella rubra</name>
    <name type="common">Chinese bayberry</name>
    <dbReference type="NCBI Taxonomy" id="262757"/>
    <lineage>
        <taxon>Eukaryota</taxon>
        <taxon>Viridiplantae</taxon>
        <taxon>Streptophyta</taxon>
        <taxon>Embryophyta</taxon>
        <taxon>Tracheophyta</taxon>
        <taxon>Spermatophyta</taxon>
        <taxon>Magnoliopsida</taxon>
        <taxon>eudicotyledons</taxon>
        <taxon>Gunneridae</taxon>
        <taxon>Pentapetalae</taxon>
        <taxon>rosids</taxon>
        <taxon>fabids</taxon>
        <taxon>Fagales</taxon>
        <taxon>Myricaceae</taxon>
        <taxon>Morella</taxon>
    </lineage>
</organism>
<dbReference type="InterPro" id="IPR009069">
    <property type="entry name" value="Cys_alpha_HP_mot_SF"/>
</dbReference>
<dbReference type="SUPFAM" id="SSF47072">
    <property type="entry name" value="Cysteine alpha-hairpin motif"/>
    <property type="match status" value="1"/>
</dbReference>
<comment type="caution">
    <text evidence="1">The sequence shown here is derived from an EMBL/GenBank/DDBJ whole genome shotgun (WGS) entry which is preliminary data.</text>
</comment>
<keyword evidence="2" id="KW-1185">Reference proteome</keyword>
<evidence type="ECO:0000313" key="2">
    <source>
        <dbReference type="Proteomes" id="UP000516437"/>
    </source>
</evidence>
<accession>A0A6A1UR20</accession>
<dbReference type="PANTHER" id="PTHR37750:SF1">
    <property type="entry name" value="COX19-LIKE CHCH FAMILY PROTEIN"/>
    <property type="match status" value="1"/>
</dbReference>
<protein>
    <recommendedName>
        <fullName evidence="3">CHCH domain-containing protein</fullName>
    </recommendedName>
</protein>
<dbReference type="PROSITE" id="PS51808">
    <property type="entry name" value="CHCH"/>
    <property type="match status" value="1"/>
</dbReference>
<dbReference type="Gene3D" id="1.10.287.1130">
    <property type="entry name" value="CytochromE C oxidase copper chaperone"/>
    <property type="match status" value="1"/>
</dbReference>
<dbReference type="OrthoDB" id="13601at2759"/>
<dbReference type="EMBL" id="RXIC02000026">
    <property type="protein sequence ID" value="KAB1202809.1"/>
    <property type="molecule type" value="Genomic_DNA"/>
</dbReference>
<dbReference type="Proteomes" id="UP000516437">
    <property type="component" value="Chromosome 8"/>
</dbReference>
<dbReference type="AlphaFoldDB" id="A0A6A1UR20"/>
<sequence length="190" mass="21612">MDQPGSAQTQPACAREALDLLNCVTESPYDPDKCLRLLQSLRECVLNKSPPRPYCEGLWTSEKLRLKPHLPNPSPLVLPPASPLILRRFSGEREFQPLALSDRPVVLSKLSPATFNPPFHRRCSLFCLYRMPDPVSHMHQPQPNSSIPRLLPFPFRRWPHSVDHNAKFGANNLASQLLEEFQEVADIINF</sequence>
<dbReference type="PANTHER" id="PTHR37750">
    <property type="entry name" value="COX19-LIKE CHCH FAMILY PROTEIN"/>
    <property type="match status" value="1"/>
</dbReference>
<proteinExistence type="predicted"/>
<name>A0A6A1UR20_9ROSI</name>